<proteinExistence type="inferred from homology"/>
<name>A0A176YY80_9BRAD</name>
<dbReference type="InterPro" id="IPR043143">
    <property type="entry name" value="Mal/L-sulf/L-lact_DH-like_NADP"/>
</dbReference>
<dbReference type="Pfam" id="PF02615">
    <property type="entry name" value="Ldh_2"/>
    <property type="match status" value="1"/>
</dbReference>
<keyword evidence="2" id="KW-0560">Oxidoreductase</keyword>
<evidence type="ECO:0000313" key="4">
    <source>
        <dbReference type="Proteomes" id="UP000077173"/>
    </source>
</evidence>
<dbReference type="Gene3D" id="1.10.1530.10">
    <property type="match status" value="1"/>
</dbReference>
<dbReference type="EMBL" id="LSEF01000083">
    <property type="protein sequence ID" value="OAF12351.1"/>
    <property type="molecule type" value="Genomic_DNA"/>
</dbReference>
<comment type="caution">
    <text evidence="3">The sequence shown here is derived from an EMBL/GenBank/DDBJ whole genome shotgun (WGS) entry which is preliminary data.</text>
</comment>
<dbReference type="PANTHER" id="PTHR11091:SF0">
    <property type="entry name" value="MALATE DEHYDROGENASE"/>
    <property type="match status" value="1"/>
</dbReference>
<sequence length="340" mass="35576">MSVRSGTVDVSLEALKGLLARIFERNGCSSATASILAANCAGAEAAGSFSHGVFRVDGYVSSLRSGWIDGAAGPEIYSKSPAYVFVDAKNGFAQVALHAARDIFVQRIRENGVALLSIRGSHHLAALWPDVTPFAQEGLIAISMVNSFGCSIPVGAKKPLLGTNPFAFAAPIRGEAPLVFDFATTSMANGDVQLAAREGRTLPPGIGVDSSGEPTTDPNKILNGGALVPFGGHKGSAISLMVELMVAGLTGGKFSSEVDWSAHPGAQTPHTGQIIIGIDPSFSEPGGFSDRSSQFIAMLRDAGMESYPGLRRWRIQDKGSVTISSAMFNRLTEYAAEVKC</sequence>
<reference evidence="3 4" key="1">
    <citation type="submission" date="2016-02" db="EMBL/GenBank/DDBJ databases">
        <title>Draft genome sequence of the strain BR 10247T Bradyrhizobium neotropicale isolated from nodules of Centrolobium paraense.</title>
        <authorList>
            <person name="Simoes-Araujo J.L."/>
            <person name="Barauna A.C."/>
            <person name="Silva K."/>
            <person name="Zilli J.E."/>
        </authorList>
    </citation>
    <scope>NUCLEOTIDE SEQUENCE [LARGE SCALE GENOMIC DNA]</scope>
    <source>
        <strain evidence="3 4">BR 10247</strain>
    </source>
</reference>
<comment type="similarity">
    <text evidence="1">Belongs to the LDH2/MDH2 oxidoreductase family.</text>
</comment>
<dbReference type="GO" id="GO:0016491">
    <property type="term" value="F:oxidoreductase activity"/>
    <property type="evidence" value="ECO:0007669"/>
    <property type="project" value="UniProtKB-KW"/>
</dbReference>
<dbReference type="RefSeq" id="WP_063680278.1">
    <property type="nucleotide sequence ID" value="NZ_LSEF01000083.1"/>
</dbReference>
<dbReference type="InterPro" id="IPR043144">
    <property type="entry name" value="Mal/L-sulf/L-lact_DH-like_ah"/>
</dbReference>
<protein>
    <submittedName>
        <fullName evidence="3">Lactate dehydrogenase</fullName>
    </submittedName>
</protein>
<evidence type="ECO:0000313" key="3">
    <source>
        <dbReference type="EMBL" id="OAF12351.1"/>
    </source>
</evidence>
<dbReference type="PANTHER" id="PTHR11091">
    <property type="entry name" value="OXIDOREDUCTASE-RELATED"/>
    <property type="match status" value="1"/>
</dbReference>
<dbReference type="AlphaFoldDB" id="A0A176YY80"/>
<accession>A0A176YY80</accession>
<dbReference type="InterPro" id="IPR003767">
    <property type="entry name" value="Malate/L-lactate_DH-like"/>
</dbReference>
<dbReference type="SUPFAM" id="SSF89733">
    <property type="entry name" value="L-sulfolactate dehydrogenase-like"/>
    <property type="match status" value="1"/>
</dbReference>
<evidence type="ECO:0000256" key="1">
    <source>
        <dbReference type="ARBA" id="ARBA00006056"/>
    </source>
</evidence>
<organism evidence="3 4">
    <name type="scientific">Bradyrhizobium neotropicale</name>
    <dbReference type="NCBI Taxonomy" id="1497615"/>
    <lineage>
        <taxon>Bacteria</taxon>
        <taxon>Pseudomonadati</taxon>
        <taxon>Pseudomonadota</taxon>
        <taxon>Alphaproteobacteria</taxon>
        <taxon>Hyphomicrobiales</taxon>
        <taxon>Nitrobacteraceae</taxon>
        <taxon>Bradyrhizobium</taxon>
    </lineage>
</organism>
<gene>
    <name evidence="3" type="ORF">AXW67_20240</name>
</gene>
<dbReference type="InterPro" id="IPR036111">
    <property type="entry name" value="Mal/L-sulfo/L-lacto_DH-like_sf"/>
</dbReference>
<evidence type="ECO:0000256" key="2">
    <source>
        <dbReference type="ARBA" id="ARBA00023002"/>
    </source>
</evidence>
<keyword evidence="4" id="KW-1185">Reference proteome</keyword>
<dbReference type="Proteomes" id="UP000077173">
    <property type="component" value="Unassembled WGS sequence"/>
</dbReference>
<dbReference type="Gene3D" id="3.30.1370.60">
    <property type="entry name" value="Hypothetical oxidoreductase yiak, domain 2"/>
    <property type="match status" value="1"/>
</dbReference>